<dbReference type="InterPro" id="IPR004843">
    <property type="entry name" value="Calcineurin-like_PHP"/>
</dbReference>
<organism evidence="3 4">
    <name type="scientific">Vagococcus bubulae</name>
    <dbReference type="NCBI Taxonomy" id="1977868"/>
    <lineage>
        <taxon>Bacteria</taxon>
        <taxon>Bacillati</taxon>
        <taxon>Bacillota</taxon>
        <taxon>Bacilli</taxon>
        <taxon>Lactobacillales</taxon>
        <taxon>Enterococcaceae</taxon>
        <taxon>Vagococcus</taxon>
    </lineage>
</organism>
<protein>
    <recommendedName>
        <fullName evidence="2">Calcineurin-like phosphoesterase domain-containing protein</fullName>
    </recommendedName>
</protein>
<dbReference type="Pfam" id="PF00149">
    <property type="entry name" value="Metallophos"/>
    <property type="match status" value="1"/>
</dbReference>
<evidence type="ECO:0000259" key="2">
    <source>
        <dbReference type="Pfam" id="PF00149"/>
    </source>
</evidence>
<dbReference type="CDD" id="cd00840">
    <property type="entry name" value="MPP_Mre11_N"/>
    <property type="match status" value="1"/>
</dbReference>
<dbReference type="GO" id="GO:0016787">
    <property type="term" value="F:hydrolase activity"/>
    <property type="evidence" value="ECO:0007669"/>
    <property type="project" value="UniProtKB-KW"/>
</dbReference>
<feature type="domain" description="Calcineurin-like phosphoesterase" evidence="2">
    <location>
        <begin position="1"/>
        <end position="196"/>
    </location>
</feature>
<dbReference type="Proteomes" id="UP000288490">
    <property type="component" value="Unassembled WGS sequence"/>
</dbReference>
<reference evidence="3 4" key="1">
    <citation type="submission" date="2017-05" db="EMBL/GenBank/DDBJ databases">
        <title>Vagococcus spp. assemblies.</title>
        <authorList>
            <person name="Gulvik C.A."/>
        </authorList>
    </citation>
    <scope>NUCLEOTIDE SEQUENCE [LARGE SCALE GENOMIC DNA]</scope>
    <source>
        <strain evidence="3 4">SS1994</strain>
    </source>
</reference>
<dbReference type="AlphaFoldDB" id="A0A429ZDM8"/>
<dbReference type="RefSeq" id="WP_125958247.1">
    <property type="nucleotide sequence ID" value="NZ_JAQEJV010000005.1"/>
</dbReference>
<dbReference type="InterPro" id="IPR041796">
    <property type="entry name" value="Mre11_N"/>
</dbReference>
<evidence type="ECO:0000313" key="3">
    <source>
        <dbReference type="EMBL" id="RST91755.1"/>
    </source>
</evidence>
<dbReference type="Gene3D" id="3.60.21.10">
    <property type="match status" value="1"/>
</dbReference>
<comment type="caution">
    <text evidence="3">The sequence shown here is derived from an EMBL/GenBank/DDBJ whole genome shotgun (WGS) entry which is preliminary data.</text>
</comment>
<keyword evidence="1" id="KW-0378">Hydrolase</keyword>
<name>A0A429ZDM8_9ENTE</name>
<dbReference type="PANTHER" id="PTHR30337">
    <property type="entry name" value="COMPONENT OF ATP-DEPENDENT DSDNA EXONUCLEASE"/>
    <property type="match status" value="1"/>
</dbReference>
<evidence type="ECO:0000256" key="1">
    <source>
        <dbReference type="ARBA" id="ARBA00022801"/>
    </source>
</evidence>
<dbReference type="PIRSF" id="PIRSF033091">
    <property type="entry name" value="Pesterase_YhaO"/>
    <property type="match status" value="1"/>
</dbReference>
<sequence>MKFIHMADLHIDQPFSGITTEDVTFQKEIQKINYKVFETIVDDCIKESVDFLLIVGDTFHQATSSIYTQKFLMDQFKRLEKQHIKVIMSFGNHDYYTKNRYWFEWPENVVLFDKEEVTTHVLQLKNGQSVSISGFSYEHQWITANKALEYPNRSNETDYHIGFYHGEVAQEGKYAPFRLSDLKSTYDYWALGHIHKTEELMDKPLTIYPGTPQGHTRKERQTKGVSLVEVNGSSVSQRFIEVSKATWVQQDISLKETTRADQLTKIEKEIMAAKYMKEVTLLVVKLSPSSEEGLSELLLNKEEMLGYLQRQLLRKTSYYIWLVDIVIEPIEMDQLIMGFDSSLVDDLAQHFLNRNEFYDVAKDIVQQPVIGANIAFDEEDITRIVEESSQLVKDKMIFKNGVGQ</sequence>
<accession>A0A429ZDM8</accession>
<dbReference type="EMBL" id="NGJT01000020">
    <property type="protein sequence ID" value="RST91755.1"/>
    <property type="molecule type" value="Genomic_DNA"/>
</dbReference>
<dbReference type="InterPro" id="IPR014576">
    <property type="entry name" value="Pesterase_YhaO"/>
</dbReference>
<dbReference type="InterPro" id="IPR050535">
    <property type="entry name" value="DNA_Repair-Maintenance_Comp"/>
</dbReference>
<proteinExistence type="predicted"/>
<dbReference type="InterPro" id="IPR029052">
    <property type="entry name" value="Metallo-depent_PP-like"/>
</dbReference>
<dbReference type="SUPFAM" id="SSF56300">
    <property type="entry name" value="Metallo-dependent phosphatases"/>
    <property type="match status" value="1"/>
</dbReference>
<evidence type="ECO:0000313" key="4">
    <source>
        <dbReference type="Proteomes" id="UP000288490"/>
    </source>
</evidence>
<gene>
    <name evidence="3" type="ORF">CBF36_09700</name>
</gene>
<keyword evidence="4" id="KW-1185">Reference proteome</keyword>
<dbReference type="OrthoDB" id="9773856at2"/>
<dbReference type="PANTHER" id="PTHR30337:SF7">
    <property type="entry name" value="PHOSPHOESTERASE"/>
    <property type="match status" value="1"/>
</dbReference>